<comment type="caution">
    <text evidence="1">The sequence shown here is derived from an EMBL/GenBank/DDBJ whole genome shotgun (WGS) entry which is preliminary data.</text>
</comment>
<keyword evidence="2" id="KW-1185">Reference proteome</keyword>
<accession>A0A9D4FJM8</accession>
<feature type="non-terminal residue" evidence="1">
    <location>
        <position position="1"/>
    </location>
</feature>
<gene>
    <name evidence="1" type="ORF">DPMN_153703</name>
</gene>
<evidence type="ECO:0008006" key="3">
    <source>
        <dbReference type="Google" id="ProtNLM"/>
    </source>
</evidence>
<proteinExistence type="predicted"/>
<dbReference type="AlphaFoldDB" id="A0A9D4FJM8"/>
<reference evidence="1" key="1">
    <citation type="journal article" date="2019" name="bioRxiv">
        <title>The Genome of the Zebra Mussel, Dreissena polymorpha: A Resource for Invasive Species Research.</title>
        <authorList>
            <person name="McCartney M.A."/>
            <person name="Auch B."/>
            <person name="Kono T."/>
            <person name="Mallez S."/>
            <person name="Zhang Y."/>
            <person name="Obille A."/>
            <person name="Becker A."/>
            <person name="Abrahante J.E."/>
            <person name="Garbe J."/>
            <person name="Badalamenti J.P."/>
            <person name="Herman A."/>
            <person name="Mangelson H."/>
            <person name="Liachko I."/>
            <person name="Sullivan S."/>
            <person name="Sone E.D."/>
            <person name="Koren S."/>
            <person name="Silverstein K.A.T."/>
            <person name="Beckman K.B."/>
            <person name="Gohl D.M."/>
        </authorList>
    </citation>
    <scope>NUCLEOTIDE SEQUENCE</scope>
    <source>
        <strain evidence="1">Duluth1</strain>
        <tissue evidence="1">Whole animal</tissue>
    </source>
</reference>
<evidence type="ECO:0000313" key="2">
    <source>
        <dbReference type="Proteomes" id="UP000828390"/>
    </source>
</evidence>
<dbReference type="EMBL" id="JAIWYP010000007">
    <property type="protein sequence ID" value="KAH3800078.1"/>
    <property type="molecule type" value="Genomic_DNA"/>
</dbReference>
<reference evidence="1" key="2">
    <citation type="submission" date="2020-11" db="EMBL/GenBank/DDBJ databases">
        <authorList>
            <person name="McCartney M.A."/>
            <person name="Auch B."/>
            <person name="Kono T."/>
            <person name="Mallez S."/>
            <person name="Becker A."/>
            <person name="Gohl D.M."/>
            <person name="Silverstein K.A.T."/>
            <person name="Koren S."/>
            <person name="Bechman K.B."/>
            <person name="Herman A."/>
            <person name="Abrahante J.E."/>
            <person name="Garbe J."/>
        </authorList>
    </citation>
    <scope>NUCLEOTIDE SEQUENCE</scope>
    <source>
        <strain evidence="1">Duluth1</strain>
        <tissue evidence="1">Whole animal</tissue>
    </source>
</reference>
<sequence>ARTFERLFIEGKDYFTLRYPDCVQSDKIPSEVFTAEHAEFAVATARKILEMVEELSR</sequence>
<dbReference type="SUPFAM" id="SSF81593">
    <property type="entry name" value="Nucleotidyltransferase substrate binding subunit/domain"/>
    <property type="match status" value="1"/>
</dbReference>
<dbReference type="Gene3D" id="1.20.120.330">
    <property type="entry name" value="Nucleotidyltransferases domain 2"/>
    <property type="match status" value="1"/>
</dbReference>
<name>A0A9D4FJM8_DREPO</name>
<organism evidence="1 2">
    <name type="scientific">Dreissena polymorpha</name>
    <name type="common">Zebra mussel</name>
    <name type="synonym">Mytilus polymorpha</name>
    <dbReference type="NCBI Taxonomy" id="45954"/>
    <lineage>
        <taxon>Eukaryota</taxon>
        <taxon>Metazoa</taxon>
        <taxon>Spiralia</taxon>
        <taxon>Lophotrochozoa</taxon>
        <taxon>Mollusca</taxon>
        <taxon>Bivalvia</taxon>
        <taxon>Autobranchia</taxon>
        <taxon>Heteroconchia</taxon>
        <taxon>Euheterodonta</taxon>
        <taxon>Imparidentia</taxon>
        <taxon>Neoheterodontei</taxon>
        <taxon>Myida</taxon>
        <taxon>Dreissenoidea</taxon>
        <taxon>Dreissenidae</taxon>
        <taxon>Dreissena</taxon>
    </lineage>
</organism>
<evidence type="ECO:0000313" key="1">
    <source>
        <dbReference type="EMBL" id="KAH3800078.1"/>
    </source>
</evidence>
<protein>
    <recommendedName>
        <fullName evidence="3">HEPN domain-containing protein</fullName>
    </recommendedName>
</protein>
<dbReference type="Proteomes" id="UP000828390">
    <property type="component" value="Unassembled WGS sequence"/>
</dbReference>